<dbReference type="SMART" id="SM00697">
    <property type="entry name" value="DM8"/>
    <property type="match status" value="1"/>
</dbReference>
<dbReference type="OMA" id="IECRPET"/>
<keyword evidence="2" id="KW-1185">Reference proteome</keyword>
<dbReference type="PANTHER" id="PTHR20898">
    <property type="entry name" value="DAEDALUS ON 3-RELATED-RELATED"/>
    <property type="match status" value="1"/>
</dbReference>
<proteinExistence type="predicted"/>
<dbReference type="AlphaFoldDB" id="A0A484BSV1"/>
<evidence type="ECO:0000313" key="1">
    <source>
        <dbReference type="EMBL" id="TDG51793.1"/>
    </source>
</evidence>
<accession>A0A484BSV1</accession>
<name>A0A484BSV1_DRONA</name>
<reference evidence="1 2" key="1">
    <citation type="journal article" date="2019" name="J. Hered.">
        <title>An Improved Genome Assembly for Drosophila navojoa, the Basal Species in the mojavensis Cluster.</title>
        <authorList>
            <person name="Vanderlinde T."/>
            <person name="Dupim E.G."/>
            <person name="Nazario-Yepiz N.O."/>
            <person name="Carvalho A.B."/>
        </authorList>
    </citation>
    <scope>NUCLEOTIDE SEQUENCE [LARGE SCALE GENOMIC DNA]</scope>
    <source>
        <strain evidence="1">Navoj_Jal97</strain>
        <tissue evidence="1">Whole organism</tissue>
    </source>
</reference>
<evidence type="ECO:0000313" key="2">
    <source>
        <dbReference type="Proteomes" id="UP000295192"/>
    </source>
</evidence>
<organism evidence="1 2">
    <name type="scientific">Drosophila navojoa</name>
    <name type="common">Fruit fly</name>
    <dbReference type="NCBI Taxonomy" id="7232"/>
    <lineage>
        <taxon>Eukaryota</taxon>
        <taxon>Metazoa</taxon>
        <taxon>Ecdysozoa</taxon>
        <taxon>Arthropoda</taxon>
        <taxon>Hexapoda</taxon>
        <taxon>Insecta</taxon>
        <taxon>Pterygota</taxon>
        <taxon>Neoptera</taxon>
        <taxon>Endopterygota</taxon>
        <taxon>Diptera</taxon>
        <taxon>Brachycera</taxon>
        <taxon>Muscomorpha</taxon>
        <taxon>Ephydroidea</taxon>
        <taxon>Drosophilidae</taxon>
        <taxon>Drosophila</taxon>
    </lineage>
</organism>
<comment type="caution">
    <text evidence="1">The sequence shown here is derived from an EMBL/GenBank/DDBJ whole genome shotgun (WGS) entry which is preliminary data.</text>
</comment>
<dbReference type="PANTHER" id="PTHR20898:SF0">
    <property type="entry name" value="DAEDALUS ON 3-RELATED"/>
    <property type="match status" value="1"/>
</dbReference>
<protein>
    <submittedName>
        <fullName evidence="1">Uncharacterized protein</fullName>
    </submittedName>
</protein>
<dbReference type="OrthoDB" id="7862132at2759"/>
<sequence>MKTIHDIVRLYGLSSLYIYITGRKNVVQLKGLRTEFCQSLTERKRPNLLGLINAGLRKAHTNFPQKCPFHSNTRYILEHLQFDSKYLPNYIPEYNFTYIGKFFMNNVLTAEVKVTGGVCNVGNDCR</sequence>
<dbReference type="Pfam" id="PF06477">
    <property type="entry name" value="DUF1091"/>
    <property type="match status" value="1"/>
</dbReference>
<dbReference type="Proteomes" id="UP000295192">
    <property type="component" value="Unassembled WGS sequence"/>
</dbReference>
<gene>
    <name evidence="1" type="ORF">AWZ03_001853</name>
</gene>
<dbReference type="InterPro" id="IPR010512">
    <property type="entry name" value="DUF1091"/>
</dbReference>
<dbReference type="EMBL" id="LSRL02000007">
    <property type="protein sequence ID" value="TDG51793.1"/>
    <property type="molecule type" value="Genomic_DNA"/>
</dbReference>